<evidence type="ECO:0000313" key="9">
    <source>
        <dbReference type="Proteomes" id="UP001432128"/>
    </source>
</evidence>
<evidence type="ECO:0000256" key="3">
    <source>
        <dbReference type="ARBA" id="ARBA00022989"/>
    </source>
</evidence>
<reference evidence="8 9" key="1">
    <citation type="submission" date="2022-10" db="EMBL/GenBank/DDBJ databases">
        <title>The complete genomes of actinobacterial strains from the NBC collection.</title>
        <authorList>
            <person name="Joergensen T.S."/>
            <person name="Alvarez Arevalo M."/>
            <person name="Sterndorff E.B."/>
            <person name="Faurdal D."/>
            <person name="Vuksanovic O."/>
            <person name="Mourched A.-S."/>
            <person name="Charusanti P."/>
            <person name="Shaw S."/>
            <person name="Blin K."/>
            <person name="Weber T."/>
        </authorList>
    </citation>
    <scope>NUCLEOTIDE SEQUENCE [LARGE SCALE GENOMIC DNA]</scope>
    <source>
        <strain evidence="8 9">NBC_00319</strain>
    </source>
</reference>
<comment type="similarity">
    <text evidence="6">Belongs to the ABC-2 integral membrane protein family.</text>
</comment>
<feature type="domain" description="ABC transmembrane type-2" evidence="7">
    <location>
        <begin position="34"/>
        <end position="259"/>
    </location>
</feature>
<dbReference type="Proteomes" id="UP001432128">
    <property type="component" value="Chromosome"/>
</dbReference>
<dbReference type="InterPro" id="IPR052902">
    <property type="entry name" value="ABC-2_transporter"/>
</dbReference>
<dbReference type="InterPro" id="IPR047817">
    <property type="entry name" value="ABC2_TM_bact-type"/>
</dbReference>
<keyword evidence="9" id="KW-1185">Reference proteome</keyword>
<feature type="transmembrane region" description="Helical" evidence="6">
    <location>
        <begin position="179"/>
        <end position="199"/>
    </location>
</feature>
<feature type="transmembrane region" description="Helical" evidence="6">
    <location>
        <begin position="114"/>
        <end position="137"/>
    </location>
</feature>
<evidence type="ECO:0000256" key="5">
    <source>
        <dbReference type="ARBA" id="ARBA00023251"/>
    </source>
</evidence>
<keyword evidence="6" id="KW-0813">Transport</keyword>
<accession>A0AAU4JY38</accession>
<evidence type="ECO:0000313" key="8">
    <source>
        <dbReference type="EMBL" id="WUM18729.1"/>
    </source>
</evidence>
<evidence type="ECO:0000256" key="1">
    <source>
        <dbReference type="ARBA" id="ARBA00004141"/>
    </source>
</evidence>
<evidence type="ECO:0000256" key="6">
    <source>
        <dbReference type="RuleBase" id="RU361157"/>
    </source>
</evidence>
<dbReference type="KEGG" id="whr:OG579_13385"/>
<feature type="transmembrane region" description="Helical" evidence="6">
    <location>
        <begin position="35"/>
        <end position="55"/>
    </location>
</feature>
<keyword evidence="6" id="KW-1003">Cell membrane</keyword>
<dbReference type="GO" id="GO:0046677">
    <property type="term" value="P:response to antibiotic"/>
    <property type="evidence" value="ECO:0007669"/>
    <property type="project" value="UniProtKB-KW"/>
</dbReference>
<sequence>MTTTLSPRTPGLALPHGLPGILTSEARLMARNPALVVWVAALPLIASIVLGAIPATTRPVADLDGSSWFTAYQPILVMFSAVLLSVQILPDVLTRYREMGILRRLRTTPASPAALLAAQVILCLAVEVVVVAAMVGVPAAFGAPLPRNGIGFVLALAFAVAAMLSIGMVLASAFRSNKIAAAVGTVLFFALQFFAGLWIPRASMPGWLRGISDGTPSGSAVGALTSAIDGGWPSLLHLGVLAAWTVVLAAVSVRVFRWE</sequence>
<keyword evidence="5" id="KW-0046">Antibiotic resistance</keyword>
<keyword evidence="3 6" id="KW-1133">Transmembrane helix</keyword>
<dbReference type="PROSITE" id="PS51012">
    <property type="entry name" value="ABC_TM2"/>
    <property type="match status" value="1"/>
</dbReference>
<proteinExistence type="inferred from homology"/>
<dbReference type="GO" id="GO:0043190">
    <property type="term" value="C:ATP-binding cassette (ABC) transporter complex"/>
    <property type="evidence" value="ECO:0007669"/>
    <property type="project" value="InterPro"/>
</dbReference>
<feature type="transmembrane region" description="Helical" evidence="6">
    <location>
        <begin position="149"/>
        <end position="172"/>
    </location>
</feature>
<protein>
    <recommendedName>
        <fullName evidence="6">Transport permease protein</fullName>
    </recommendedName>
</protein>
<dbReference type="Pfam" id="PF01061">
    <property type="entry name" value="ABC2_membrane"/>
    <property type="match status" value="1"/>
</dbReference>
<keyword evidence="2 6" id="KW-0812">Transmembrane</keyword>
<feature type="transmembrane region" description="Helical" evidence="6">
    <location>
        <begin position="235"/>
        <end position="256"/>
    </location>
</feature>
<dbReference type="EMBL" id="CP108021">
    <property type="protein sequence ID" value="WUM18729.1"/>
    <property type="molecule type" value="Genomic_DNA"/>
</dbReference>
<dbReference type="InterPro" id="IPR000412">
    <property type="entry name" value="ABC_2_transport"/>
</dbReference>
<evidence type="ECO:0000256" key="4">
    <source>
        <dbReference type="ARBA" id="ARBA00023136"/>
    </source>
</evidence>
<dbReference type="GO" id="GO:0140359">
    <property type="term" value="F:ABC-type transporter activity"/>
    <property type="evidence" value="ECO:0007669"/>
    <property type="project" value="InterPro"/>
</dbReference>
<evidence type="ECO:0000259" key="7">
    <source>
        <dbReference type="PROSITE" id="PS51012"/>
    </source>
</evidence>
<name>A0AAU4JY38_9NOCA</name>
<dbReference type="PANTHER" id="PTHR43027">
    <property type="entry name" value="DOXORUBICIN RESISTANCE ABC TRANSPORTER PERMEASE PROTEIN DRRC-RELATED"/>
    <property type="match status" value="1"/>
</dbReference>
<organism evidence="8 9">
    <name type="scientific">Williamsia herbipolensis</name>
    <dbReference type="NCBI Taxonomy" id="1603258"/>
    <lineage>
        <taxon>Bacteria</taxon>
        <taxon>Bacillati</taxon>
        <taxon>Actinomycetota</taxon>
        <taxon>Actinomycetes</taxon>
        <taxon>Mycobacteriales</taxon>
        <taxon>Nocardiaceae</taxon>
        <taxon>Williamsia</taxon>
    </lineage>
</organism>
<dbReference type="RefSeq" id="WP_328856321.1">
    <property type="nucleotide sequence ID" value="NZ_CP108021.1"/>
</dbReference>
<dbReference type="PIRSF" id="PIRSF006648">
    <property type="entry name" value="DrrB"/>
    <property type="match status" value="1"/>
</dbReference>
<dbReference type="PANTHER" id="PTHR43027:SF2">
    <property type="entry name" value="TRANSPORT PERMEASE PROTEIN"/>
    <property type="match status" value="1"/>
</dbReference>
<feature type="transmembrane region" description="Helical" evidence="6">
    <location>
        <begin position="75"/>
        <end position="93"/>
    </location>
</feature>
<dbReference type="InterPro" id="IPR013525">
    <property type="entry name" value="ABC2_TM"/>
</dbReference>
<comment type="subcellular location">
    <subcellularLocation>
        <location evidence="6">Cell membrane</location>
        <topology evidence="6">Multi-pass membrane protein</topology>
    </subcellularLocation>
    <subcellularLocation>
        <location evidence="1">Membrane</location>
        <topology evidence="1">Multi-pass membrane protein</topology>
    </subcellularLocation>
</comment>
<gene>
    <name evidence="8" type="ORF">OG579_13385</name>
</gene>
<keyword evidence="4 6" id="KW-0472">Membrane</keyword>
<dbReference type="AlphaFoldDB" id="A0AAU4JY38"/>
<evidence type="ECO:0000256" key="2">
    <source>
        <dbReference type="ARBA" id="ARBA00022692"/>
    </source>
</evidence>